<dbReference type="AlphaFoldDB" id="A0A7X0FBA7"/>
<evidence type="ECO:0000313" key="2">
    <source>
        <dbReference type="EMBL" id="MBB6356363.1"/>
    </source>
</evidence>
<reference evidence="2 3" key="1">
    <citation type="submission" date="2020-08" db="EMBL/GenBank/DDBJ databases">
        <title>Genomic Encyclopedia of Type Strains, Phase IV (KMG-IV): sequencing the most valuable type-strain genomes for metagenomic binning, comparative biology and taxonomic classification.</title>
        <authorList>
            <person name="Goeker M."/>
        </authorList>
    </citation>
    <scope>NUCLEOTIDE SEQUENCE [LARGE SCALE GENOMIC DNA]</scope>
    <source>
        <strain evidence="2 3">DSM 7051</strain>
    </source>
</reference>
<dbReference type="PANTHER" id="PTHR30432:SF1">
    <property type="entry name" value="DNA-BINDING TRANSCRIPTIONAL DUAL REGULATOR MODE"/>
    <property type="match status" value="1"/>
</dbReference>
<dbReference type="Proteomes" id="UP000536262">
    <property type="component" value="Unassembled WGS sequence"/>
</dbReference>
<dbReference type="InterPro" id="IPR036388">
    <property type="entry name" value="WH-like_DNA-bd_sf"/>
</dbReference>
<proteinExistence type="predicted"/>
<sequence length="113" mass="12276">MPSLTLRLYLDPKGRLGPGKIELLEQIAATGSISAAARAMEMSYKRAWDLVEEMKEMFGKPLVAAKTGGKHGGGAELTPVGEDVIRQFRDMERAVNEAAAPHIRALQAEAETR</sequence>
<dbReference type="EMBL" id="JACHOU010000013">
    <property type="protein sequence ID" value="MBB6356363.1"/>
    <property type="molecule type" value="Genomic_DNA"/>
</dbReference>
<accession>A0A7X0FBA7</accession>
<dbReference type="InterPro" id="IPR051815">
    <property type="entry name" value="Molybdate_resp_trans_reg"/>
</dbReference>
<dbReference type="InterPro" id="IPR000847">
    <property type="entry name" value="LysR_HTH_N"/>
</dbReference>
<dbReference type="SUPFAM" id="SSF46785">
    <property type="entry name" value="Winged helix' DNA-binding domain"/>
    <property type="match status" value="1"/>
</dbReference>
<dbReference type="RefSeq" id="WP_055977966.1">
    <property type="nucleotide sequence ID" value="NZ_BAABEG010000001.1"/>
</dbReference>
<keyword evidence="3" id="KW-1185">Reference proteome</keyword>
<dbReference type="PANTHER" id="PTHR30432">
    <property type="entry name" value="TRANSCRIPTIONAL REGULATOR MODE"/>
    <property type="match status" value="1"/>
</dbReference>
<dbReference type="InterPro" id="IPR036390">
    <property type="entry name" value="WH_DNA-bd_sf"/>
</dbReference>
<evidence type="ECO:0000313" key="3">
    <source>
        <dbReference type="Proteomes" id="UP000536262"/>
    </source>
</evidence>
<dbReference type="GO" id="GO:0003700">
    <property type="term" value="F:DNA-binding transcription factor activity"/>
    <property type="evidence" value="ECO:0007669"/>
    <property type="project" value="InterPro"/>
</dbReference>
<feature type="domain" description="HTH lysR-type" evidence="1">
    <location>
        <begin position="21"/>
        <end position="82"/>
    </location>
</feature>
<dbReference type="Gene3D" id="1.10.10.10">
    <property type="entry name" value="Winged helix-like DNA-binding domain superfamily/Winged helix DNA-binding domain"/>
    <property type="match status" value="1"/>
</dbReference>
<gene>
    <name evidence="2" type="ORF">GGR00_004171</name>
</gene>
<evidence type="ECO:0000259" key="1">
    <source>
        <dbReference type="Pfam" id="PF00126"/>
    </source>
</evidence>
<organism evidence="2 3">
    <name type="scientific">Aminobacter aganoensis</name>
    <dbReference type="NCBI Taxonomy" id="83264"/>
    <lineage>
        <taxon>Bacteria</taxon>
        <taxon>Pseudomonadati</taxon>
        <taxon>Pseudomonadota</taxon>
        <taxon>Alphaproteobacteria</taxon>
        <taxon>Hyphomicrobiales</taxon>
        <taxon>Phyllobacteriaceae</taxon>
        <taxon>Aminobacter</taxon>
    </lineage>
</organism>
<protein>
    <submittedName>
        <fullName evidence="2">Molybdate transport system regulatory protein</fullName>
    </submittedName>
</protein>
<comment type="caution">
    <text evidence="2">The sequence shown here is derived from an EMBL/GenBank/DDBJ whole genome shotgun (WGS) entry which is preliminary data.</text>
</comment>
<dbReference type="Pfam" id="PF00126">
    <property type="entry name" value="HTH_1"/>
    <property type="match status" value="1"/>
</dbReference>
<name>A0A7X0FBA7_9HYPH</name>